<dbReference type="EMBL" id="FMYG01000001">
    <property type="protein sequence ID" value="SDB82182.1"/>
    <property type="molecule type" value="Genomic_DNA"/>
</dbReference>
<reference evidence="5 6" key="1">
    <citation type="submission" date="2016-09" db="EMBL/GenBank/DDBJ databases">
        <authorList>
            <person name="Capua I."/>
            <person name="De Benedictis P."/>
            <person name="Joannis T."/>
            <person name="Lombin L.H."/>
            <person name="Cattoli G."/>
        </authorList>
    </citation>
    <scope>NUCLEOTIDE SEQUENCE [LARGE SCALE GENOMIC DNA]</scope>
    <source>
        <strain evidence="5 6">NIO-1002</strain>
    </source>
</reference>
<evidence type="ECO:0000313" key="5">
    <source>
        <dbReference type="EMBL" id="SDB82182.1"/>
    </source>
</evidence>
<keyword evidence="5" id="KW-0378">Hydrolase</keyword>
<dbReference type="Pfam" id="PF04115">
    <property type="entry name" value="Ureidogly_lyase"/>
    <property type="match status" value="1"/>
</dbReference>
<evidence type="ECO:0000256" key="2">
    <source>
        <dbReference type="ARBA" id="ARBA00022631"/>
    </source>
</evidence>
<evidence type="ECO:0000313" key="6">
    <source>
        <dbReference type="Proteomes" id="UP000183203"/>
    </source>
</evidence>
<dbReference type="GO" id="GO:0006144">
    <property type="term" value="P:purine nucleobase metabolic process"/>
    <property type="evidence" value="ECO:0007669"/>
    <property type="project" value="UniProtKB-KW"/>
</dbReference>
<gene>
    <name evidence="5" type="ORF">SAMN05216418_0334</name>
</gene>
<keyword evidence="2" id="KW-0659">Purine metabolism</keyword>
<dbReference type="SUPFAM" id="SSF51182">
    <property type="entry name" value="RmlC-like cupins"/>
    <property type="match status" value="1"/>
</dbReference>
<evidence type="ECO:0000256" key="4">
    <source>
        <dbReference type="ARBA" id="ARBA00047684"/>
    </source>
</evidence>
<proteinExistence type="predicted"/>
<dbReference type="STRING" id="993073.AS029_00510"/>
<dbReference type="InterPro" id="IPR024060">
    <property type="entry name" value="Ureidoglycolate_lyase_dom_sf"/>
</dbReference>
<dbReference type="GO" id="GO:0050385">
    <property type="term" value="F:ureidoglycolate lyase activity"/>
    <property type="evidence" value="ECO:0007669"/>
    <property type="project" value="UniProtKB-EC"/>
</dbReference>
<evidence type="ECO:0000256" key="3">
    <source>
        <dbReference type="ARBA" id="ARBA00023239"/>
    </source>
</evidence>
<protein>
    <submittedName>
        <fullName evidence="5">Ureidoglycolate hydrolase (Allantoin degradation)</fullName>
    </submittedName>
</protein>
<accession>A0A1G6GJI3</accession>
<dbReference type="GO" id="GO:0000256">
    <property type="term" value="P:allantoin catabolic process"/>
    <property type="evidence" value="ECO:0007669"/>
    <property type="project" value="InterPro"/>
</dbReference>
<dbReference type="OrthoDB" id="9804602at2"/>
<sequence length="164" mass="18090">MSDTLTAHALTSDTVTPVGFEPYGVVLTPMEDGTPFTAEEAVLDVSNGIPRFYLMHLEDKPATFVRVTRHLETTQTLMAVGDVEWTIAVAAPGIDEPGLDDLRAFRIPPRTAITMRKGTWHAGPFFAEPSMDFVNLELDDTNVTDHHNHRLDDAFGVRVVIDGE</sequence>
<keyword evidence="3" id="KW-0456">Lyase</keyword>
<name>A0A1G6GJI3_9MICO</name>
<evidence type="ECO:0000256" key="1">
    <source>
        <dbReference type="ARBA" id="ARBA00011738"/>
    </source>
</evidence>
<comment type="catalytic activity">
    <reaction evidence="4">
        <text>(S)-ureidoglycolate = urea + glyoxylate</text>
        <dbReference type="Rhea" id="RHEA:11304"/>
        <dbReference type="ChEBI" id="CHEBI:16199"/>
        <dbReference type="ChEBI" id="CHEBI:36655"/>
        <dbReference type="ChEBI" id="CHEBI:57296"/>
        <dbReference type="EC" id="4.3.2.3"/>
    </reaction>
</comment>
<dbReference type="InterPro" id="IPR011051">
    <property type="entry name" value="RmlC_Cupin_sf"/>
</dbReference>
<dbReference type="PANTHER" id="PTHR35721:SF1">
    <property type="entry name" value="UREIDOGLYCOLATE HYDROLASE"/>
    <property type="match status" value="1"/>
</dbReference>
<dbReference type="PANTHER" id="PTHR35721">
    <property type="entry name" value="UREIDOGLYCOLATE HYDROLASE"/>
    <property type="match status" value="1"/>
</dbReference>
<comment type="subunit">
    <text evidence="1">Homodimer.</text>
</comment>
<dbReference type="InterPro" id="IPR007247">
    <property type="entry name" value="Ureidogly_lyase"/>
</dbReference>
<dbReference type="Proteomes" id="UP000183203">
    <property type="component" value="Unassembled WGS sequence"/>
</dbReference>
<dbReference type="GO" id="GO:0004848">
    <property type="term" value="F:ureidoglycolate hydrolase activity"/>
    <property type="evidence" value="ECO:0007669"/>
    <property type="project" value="InterPro"/>
</dbReference>
<organism evidence="5 6">
    <name type="scientific">Microbacterium enclense</name>
    <dbReference type="NCBI Taxonomy" id="993073"/>
    <lineage>
        <taxon>Bacteria</taxon>
        <taxon>Bacillati</taxon>
        <taxon>Actinomycetota</taxon>
        <taxon>Actinomycetes</taxon>
        <taxon>Micrococcales</taxon>
        <taxon>Microbacteriaceae</taxon>
        <taxon>Microbacterium</taxon>
    </lineage>
</organism>
<dbReference type="Gene3D" id="2.60.120.480">
    <property type="entry name" value="Ureidoglycolate hydrolase"/>
    <property type="match status" value="1"/>
</dbReference>
<dbReference type="AlphaFoldDB" id="A0A1G6GJI3"/>
<dbReference type="RefSeq" id="WP_058230667.1">
    <property type="nucleotide sequence ID" value="NZ_FMYG01000001.1"/>
</dbReference>